<reference evidence="2" key="1">
    <citation type="journal article" date="2016" name="Proc. Natl. Acad. Sci. U.S.A.">
        <title>Chromosome-level assembly of Arabidopsis thaliana Ler reveals the extent of translocation and inversion polymorphisms.</title>
        <authorList>
            <person name="Zapata L."/>
            <person name="Ding J."/>
            <person name="Willing E.M."/>
            <person name="Hartwig B."/>
            <person name="Bezdan D."/>
            <person name="Jiao W.B."/>
            <person name="Patel V."/>
            <person name="Velikkakam James G."/>
            <person name="Koornneef M."/>
            <person name="Ossowski S."/>
            <person name="Schneeberger K."/>
        </authorList>
    </citation>
    <scope>NUCLEOTIDE SEQUENCE [LARGE SCALE GENOMIC DNA]</scope>
    <source>
        <strain evidence="2">cv. Landsberg erecta</strain>
    </source>
</reference>
<accession>A0A178VAM6</accession>
<proteinExistence type="predicted"/>
<dbReference type="AlphaFoldDB" id="A0A178VAM6"/>
<dbReference type="EMBL" id="LUHQ01000003">
    <property type="protein sequence ID" value="OAP03410.1"/>
    <property type="molecule type" value="Genomic_DNA"/>
</dbReference>
<evidence type="ECO:0000313" key="2">
    <source>
        <dbReference type="Proteomes" id="UP000078284"/>
    </source>
</evidence>
<evidence type="ECO:0000313" key="1">
    <source>
        <dbReference type="EMBL" id="OAP03410.1"/>
    </source>
</evidence>
<name>A0A178VAM6_ARATH</name>
<comment type="caution">
    <text evidence="1">The sequence shown here is derived from an EMBL/GenBank/DDBJ whole genome shotgun (WGS) entry which is preliminary data.</text>
</comment>
<gene>
    <name evidence="1" type="ordered locus">AXX17_At3g27730</name>
</gene>
<dbReference type="Proteomes" id="UP000078284">
    <property type="component" value="Chromosome 3"/>
</dbReference>
<protein>
    <submittedName>
        <fullName evidence="1">Uncharacterized protein</fullName>
    </submittedName>
</protein>
<sequence length="120" mass="13066">MASFGLPLSCSGFMKPTLSGRRIVTKFTSKKVDESVVETELVKKEVAESVAETELVKKEVAESVAETELVKKKIDESVAEAYAAVDGVNVDEEVGPAGLKTVFVDMGKKFVDIKKKLNKR</sequence>
<organism evidence="1 2">
    <name type="scientific">Arabidopsis thaliana</name>
    <name type="common">Mouse-ear cress</name>
    <dbReference type="NCBI Taxonomy" id="3702"/>
    <lineage>
        <taxon>Eukaryota</taxon>
        <taxon>Viridiplantae</taxon>
        <taxon>Streptophyta</taxon>
        <taxon>Embryophyta</taxon>
        <taxon>Tracheophyta</taxon>
        <taxon>Spermatophyta</taxon>
        <taxon>Magnoliopsida</taxon>
        <taxon>eudicotyledons</taxon>
        <taxon>Gunneridae</taxon>
        <taxon>Pentapetalae</taxon>
        <taxon>rosids</taxon>
        <taxon>malvids</taxon>
        <taxon>Brassicales</taxon>
        <taxon>Brassicaceae</taxon>
        <taxon>Camelineae</taxon>
        <taxon>Arabidopsis</taxon>
    </lineage>
</organism>